<name>A0A448XF64_9PLAT</name>
<organism evidence="1 2">
    <name type="scientific">Protopolystoma xenopodis</name>
    <dbReference type="NCBI Taxonomy" id="117903"/>
    <lineage>
        <taxon>Eukaryota</taxon>
        <taxon>Metazoa</taxon>
        <taxon>Spiralia</taxon>
        <taxon>Lophotrochozoa</taxon>
        <taxon>Platyhelminthes</taxon>
        <taxon>Monogenea</taxon>
        <taxon>Polyopisthocotylea</taxon>
        <taxon>Polystomatidea</taxon>
        <taxon>Polystomatidae</taxon>
        <taxon>Protopolystoma</taxon>
    </lineage>
</organism>
<dbReference type="AlphaFoldDB" id="A0A448XF64"/>
<protein>
    <submittedName>
        <fullName evidence="1">Uncharacterized protein</fullName>
    </submittedName>
</protein>
<dbReference type="Proteomes" id="UP000784294">
    <property type="component" value="Unassembled WGS sequence"/>
</dbReference>
<dbReference type="EMBL" id="CAAALY010249343">
    <property type="protein sequence ID" value="VEL35226.1"/>
    <property type="molecule type" value="Genomic_DNA"/>
</dbReference>
<reference evidence="1" key="1">
    <citation type="submission" date="2018-11" db="EMBL/GenBank/DDBJ databases">
        <authorList>
            <consortium name="Pathogen Informatics"/>
        </authorList>
    </citation>
    <scope>NUCLEOTIDE SEQUENCE</scope>
</reference>
<evidence type="ECO:0000313" key="2">
    <source>
        <dbReference type="Proteomes" id="UP000784294"/>
    </source>
</evidence>
<accession>A0A448XF64</accession>
<evidence type="ECO:0000313" key="1">
    <source>
        <dbReference type="EMBL" id="VEL35226.1"/>
    </source>
</evidence>
<gene>
    <name evidence="1" type="ORF">PXEA_LOCUS28666</name>
</gene>
<comment type="caution">
    <text evidence="1">The sequence shown here is derived from an EMBL/GenBank/DDBJ whole genome shotgun (WGS) entry which is preliminary data.</text>
</comment>
<sequence>MLASGKANGRHFCGAHLRTPSGRGGLIVGTFDFTTLLATSVVVVPLHSRREGGRAGRNGPPEGRVGVKEAMSFKSSPLDEMVGIRFPISTRGRLVKAPESVDVLDANPRNDSSFVSRRSRLPDVFTLFC</sequence>
<keyword evidence="2" id="KW-1185">Reference proteome</keyword>
<proteinExistence type="predicted"/>